<dbReference type="Gene3D" id="3.40.50.150">
    <property type="entry name" value="Vaccinia Virus protein VP39"/>
    <property type="match status" value="1"/>
</dbReference>
<dbReference type="PANTHER" id="PTHR43836:SF2">
    <property type="entry name" value="CATECHOL O-METHYLTRANSFERASE 1-RELATED"/>
    <property type="match status" value="1"/>
</dbReference>
<evidence type="ECO:0000256" key="2">
    <source>
        <dbReference type="ARBA" id="ARBA00022603"/>
    </source>
</evidence>
<dbReference type="EC" id="2.1.1.6" evidence="1"/>
<evidence type="ECO:0000256" key="6">
    <source>
        <dbReference type="ARBA" id="ARBA00022939"/>
    </source>
</evidence>
<gene>
    <name evidence="9" type="ORF">KXQ929_LOCUS20429</name>
</gene>
<dbReference type="PROSITE" id="PS51682">
    <property type="entry name" value="SAM_OMT_I"/>
    <property type="match status" value="1"/>
</dbReference>
<keyword evidence="2" id="KW-0489">Methyltransferase</keyword>
<keyword evidence="3" id="KW-0808">Transferase</keyword>
<feature type="region of interest" description="Disordered" evidence="8">
    <location>
        <begin position="517"/>
        <end position="547"/>
    </location>
</feature>
<dbReference type="SUPFAM" id="SSF50729">
    <property type="entry name" value="PH domain-like"/>
    <property type="match status" value="1"/>
</dbReference>
<comment type="similarity">
    <text evidence="7">Belongs to the class I-like SAM-binding methyltransferase superfamily. Cation-dependent O-methyltransferase family.</text>
</comment>
<feature type="region of interest" description="Disordered" evidence="8">
    <location>
        <begin position="870"/>
        <end position="893"/>
    </location>
</feature>
<dbReference type="CDD" id="cd02440">
    <property type="entry name" value="AdoMet_MTases"/>
    <property type="match status" value="1"/>
</dbReference>
<accession>A0A819F0G5</accession>
<keyword evidence="6" id="KW-0128">Catecholamine metabolism</keyword>
<evidence type="ECO:0000313" key="10">
    <source>
        <dbReference type="Proteomes" id="UP000663868"/>
    </source>
</evidence>
<keyword evidence="5" id="KW-0531">Neurotransmitter degradation</keyword>
<dbReference type="SUPFAM" id="SSF53335">
    <property type="entry name" value="S-adenosyl-L-methionine-dependent methyltransferases"/>
    <property type="match status" value="1"/>
</dbReference>
<reference evidence="9" key="1">
    <citation type="submission" date="2021-02" db="EMBL/GenBank/DDBJ databases">
        <authorList>
            <person name="Nowell W R."/>
        </authorList>
    </citation>
    <scope>NUCLEOTIDE SEQUENCE</scope>
</reference>
<evidence type="ECO:0000256" key="1">
    <source>
        <dbReference type="ARBA" id="ARBA00012880"/>
    </source>
</evidence>
<dbReference type="Proteomes" id="UP000663868">
    <property type="component" value="Unassembled WGS sequence"/>
</dbReference>
<evidence type="ECO:0000256" key="8">
    <source>
        <dbReference type="SAM" id="MobiDB-lite"/>
    </source>
</evidence>
<dbReference type="GO" id="GO:0016206">
    <property type="term" value="F:catechol O-methyltransferase activity"/>
    <property type="evidence" value="ECO:0007669"/>
    <property type="project" value="UniProtKB-EC"/>
</dbReference>
<evidence type="ECO:0000256" key="3">
    <source>
        <dbReference type="ARBA" id="ARBA00022679"/>
    </source>
</evidence>
<protein>
    <recommendedName>
        <fullName evidence="1">catechol O-methyltransferase</fullName>
        <ecNumber evidence="1">2.1.1.6</ecNumber>
    </recommendedName>
</protein>
<feature type="region of interest" description="Disordered" evidence="8">
    <location>
        <begin position="830"/>
        <end position="849"/>
    </location>
</feature>
<dbReference type="FunFam" id="3.40.50.150:FF:000054">
    <property type="entry name" value="Catechol O-methyltransferase"/>
    <property type="match status" value="1"/>
</dbReference>
<keyword evidence="4" id="KW-0949">S-adenosyl-L-methionine</keyword>
<feature type="region of interest" description="Disordered" evidence="8">
    <location>
        <begin position="786"/>
        <end position="823"/>
    </location>
</feature>
<dbReference type="InterPro" id="IPR002935">
    <property type="entry name" value="SAM_O-MeTrfase"/>
</dbReference>
<proteinExistence type="inferred from homology"/>
<feature type="compositionally biased region" description="Low complexity" evidence="8">
    <location>
        <begin position="517"/>
        <end position="528"/>
    </location>
</feature>
<dbReference type="AlphaFoldDB" id="A0A819F0G5"/>
<dbReference type="InterPro" id="IPR029063">
    <property type="entry name" value="SAM-dependent_MTases_sf"/>
</dbReference>
<comment type="caution">
    <text evidence="9">The sequence shown here is derived from an EMBL/GenBank/DDBJ whole genome shotgun (WGS) entry which is preliminary data.</text>
</comment>
<dbReference type="EMBL" id="CAJOBB010001436">
    <property type="protein sequence ID" value="CAF3857000.1"/>
    <property type="molecule type" value="Genomic_DNA"/>
</dbReference>
<organism evidence="9 10">
    <name type="scientific">Adineta steineri</name>
    <dbReference type="NCBI Taxonomy" id="433720"/>
    <lineage>
        <taxon>Eukaryota</taxon>
        <taxon>Metazoa</taxon>
        <taxon>Spiralia</taxon>
        <taxon>Gnathifera</taxon>
        <taxon>Rotifera</taxon>
        <taxon>Eurotatoria</taxon>
        <taxon>Bdelloidea</taxon>
        <taxon>Adinetida</taxon>
        <taxon>Adinetidae</taxon>
        <taxon>Adineta</taxon>
    </lineage>
</organism>
<dbReference type="GO" id="GO:0006584">
    <property type="term" value="P:catecholamine metabolic process"/>
    <property type="evidence" value="ECO:0007669"/>
    <property type="project" value="UniProtKB-KW"/>
</dbReference>
<name>A0A819F0G5_9BILA</name>
<dbReference type="Pfam" id="PF01596">
    <property type="entry name" value="Methyltransf_3"/>
    <property type="match status" value="1"/>
</dbReference>
<evidence type="ECO:0000256" key="5">
    <source>
        <dbReference type="ARBA" id="ARBA00022867"/>
    </source>
</evidence>
<evidence type="ECO:0000313" key="9">
    <source>
        <dbReference type="EMBL" id="CAF3857000.1"/>
    </source>
</evidence>
<evidence type="ECO:0000256" key="4">
    <source>
        <dbReference type="ARBA" id="ARBA00022691"/>
    </source>
</evidence>
<sequence length="925" mass="105779">MQSEYASLMNYVLPRTRHGDIHGIINAIDRYGWTKGWLMNIGDRKGEILDSAIQSRRPRTVLELGTFLGYSSLRIAAQVPRGTRIISIERDPEAAQVAHIIHKHAGVGNQIKIIVDTTENAIPRLKRRFHIRSFDLIFIDHAGSLYLPDFKLLERHGLIKSGTMIVADNVITPGAPDYLRYVRNNRNYTTQTIDSTIEYQDDIPDAVEITKIMSEEIINTTPDQLPNIPETQVIEPVVQCGVLYLGTAPPTPGRRGLDSIQEPFAHRYPVDGTNTARGIDAVLSIYDNGIQLTFARQPHTVIFFPISSLIYCASLRFSVVENDQTSLIDWRFVTLDSTLNDPSKHPPLFCAVVQRTQILQGDECHCFITKSNETALALVRTISEVYANLSANIRSFKSPIFYQLDRYGRKISETSGVIYISPATDDESQLNRITDRSSSIPAINRNCLLDPSLDGFFYRTDGNIIEQWQLWDDDDLTGSRPRPPPSPFGQNQALYHDDLTQEIHHYLRRMEDEEASSTCSCSSSSVSSREYNRHHRRRQKSKYDQTDQINISALQSQTSAFEPTNIQNNIDSKKTQQGPIIIEKVVPNQMTTISQKQPTYILQQPQSPYIQQQPQSPYMIQQPQSPYIIEQPPPLPFNHSIPIQETSVNYAPYSEDYQVNERGEKITNEGNRILYMDVIQPNMMMNNNNNIEPIPYIAQPVMSRPRRRRRRPKSIPIIDLQSVEKIFSEKKPKQRRRTSIISDQHNIHDEQLSTSDMLEIVEGYFEDYKGRKIKLDGHDAQTMLSQLESSSKRDRRRSKSSNNKTSRRRQSYSTMNVGPTVSYVDRSIIKSPPKHGSIEQPQQQQQPPTFNNEQVNEYVSNIYGTCEKTSQSIRSTATPHHEPEPSNQINTVNPTEQDFISPFRYMQSSINPLLLREYRHTFGGI</sequence>
<evidence type="ECO:0000256" key="7">
    <source>
        <dbReference type="ARBA" id="ARBA00023453"/>
    </source>
</evidence>
<dbReference type="PANTHER" id="PTHR43836">
    <property type="entry name" value="CATECHOL O-METHYLTRANSFERASE 1-RELATED"/>
    <property type="match status" value="1"/>
</dbReference>
<feature type="compositionally biased region" description="Basic residues" evidence="8">
    <location>
        <begin position="793"/>
        <end position="810"/>
    </location>
</feature>
<dbReference type="GO" id="GO:0032259">
    <property type="term" value="P:methylation"/>
    <property type="evidence" value="ECO:0007669"/>
    <property type="project" value="UniProtKB-KW"/>
</dbReference>